<keyword evidence="1" id="KW-0812">Transmembrane</keyword>
<reference evidence="2" key="1">
    <citation type="submission" date="2019-08" db="EMBL/GenBank/DDBJ databases">
        <authorList>
            <person name="Kucharzyk K."/>
            <person name="Murdoch R.W."/>
            <person name="Higgins S."/>
            <person name="Loffler F."/>
        </authorList>
    </citation>
    <scope>NUCLEOTIDE SEQUENCE</scope>
</reference>
<protein>
    <submittedName>
        <fullName evidence="2">Uncharacterized protein</fullName>
    </submittedName>
</protein>
<sequence>MNNIDNILNNYFEGKTLPEEESRLKEYFRSSTVLPQHEIYKPLFIAFDKEKQIAAPVFEIPAEKNRKKPFPIWKLWIAAASIAAVTLLVVTLFPHKNKVGIPSGDYLVFINGNEVTNPQKAQQYADKMFMQADEIIRTSYKPIVEANVIQTEMDADRIFDDLSQKINYIESVKQ</sequence>
<comment type="caution">
    <text evidence="2">The sequence shown here is derived from an EMBL/GenBank/DDBJ whole genome shotgun (WGS) entry which is preliminary data.</text>
</comment>
<accession>A0A644YGK0</accession>
<evidence type="ECO:0000313" key="2">
    <source>
        <dbReference type="EMBL" id="MPM27459.1"/>
    </source>
</evidence>
<keyword evidence="1" id="KW-0472">Membrane</keyword>
<dbReference type="EMBL" id="VSSQ01004999">
    <property type="protein sequence ID" value="MPM27459.1"/>
    <property type="molecule type" value="Genomic_DNA"/>
</dbReference>
<evidence type="ECO:0000256" key="1">
    <source>
        <dbReference type="SAM" id="Phobius"/>
    </source>
</evidence>
<dbReference type="AlphaFoldDB" id="A0A644YGK0"/>
<gene>
    <name evidence="2" type="ORF">SDC9_73970</name>
</gene>
<proteinExistence type="predicted"/>
<name>A0A644YGK0_9ZZZZ</name>
<feature type="transmembrane region" description="Helical" evidence="1">
    <location>
        <begin position="73"/>
        <end position="93"/>
    </location>
</feature>
<keyword evidence="1" id="KW-1133">Transmembrane helix</keyword>
<organism evidence="2">
    <name type="scientific">bioreactor metagenome</name>
    <dbReference type="NCBI Taxonomy" id="1076179"/>
    <lineage>
        <taxon>unclassified sequences</taxon>
        <taxon>metagenomes</taxon>
        <taxon>ecological metagenomes</taxon>
    </lineage>
</organism>